<dbReference type="GO" id="GO:0000155">
    <property type="term" value="F:phosphorelay sensor kinase activity"/>
    <property type="evidence" value="ECO:0007669"/>
    <property type="project" value="InterPro"/>
</dbReference>
<feature type="domain" description="Signal transduction histidine kinase internal region" evidence="3">
    <location>
        <begin position="208"/>
        <end position="286"/>
    </location>
</feature>
<dbReference type="Pfam" id="PF06580">
    <property type="entry name" value="His_kinase"/>
    <property type="match status" value="1"/>
</dbReference>
<feature type="transmembrane region" description="Helical" evidence="2">
    <location>
        <begin position="7"/>
        <end position="25"/>
    </location>
</feature>
<dbReference type="InterPro" id="IPR010559">
    <property type="entry name" value="Sig_transdc_His_kin_internal"/>
</dbReference>
<dbReference type="InterPro" id="IPR050640">
    <property type="entry name" value="Bact_2-comp_sensor_kinase"/>
</dbReference>
<proteinExistence type="predicted"/>
<reference evidence="4 5" key="1">
    <citation type="submission" date="2020-08" db="EMBL/GenBank/DDBJ databases">
        <title>Genomic Encyclopedia of Type Strains, Phase IV (KMG-V): Genome sequencing to study the core and pangenomes of soil and plant-associated prokaryotes.</title>
        <authorList>
            <person name="Whitman W."/>
        </authorList>
    </citation>
    <scope>NUCLEOTIDE SEQUENCE [LARGE SCALE GENOMIC DNA]</scope>
    <source>
        <strain evidence="4 5">MP601</strain>
    </source>
</reference>
<keyword evidence="2" id="KW-0472">Membrane</keyword>
<dbReference type="AlphaFoldDB" id="A0A841JDT6"/>
<organism evidence="4 5">
    <name type="scientific">Mucilaginibacter lappiensis</name>
    <dbReference type="NCBI Taxonomy" id="354630"/>
    <lineage>
        <taxon>Bacteria</taxon>
        <taxon>Pseudomonadati</taxon>
        <taxon>Bacteroidota</taxon>
        <taxon>Sphingobacteriia</taxon>
        <taxon>Sphingobacteriales</taxon>
        <taxon>Sphingobacteriaceae</taxon>
        <taxon>Mucilaginibacter</taxon>
    </lineage>
</organism>
<evidence type="ECO:0000259" key="3">
    <source>
        <dbReference type="Pfam" id="PF06580"/>
    </source>
</evidence>
<evidence type="ECO:0000256" key="2">
    <source>
        <dbReference type="SAM" id="Phobius"/>
    </source>
</evidence>
<protein>
    <recommendedName>
        <fullName evidence="3">Signal transduction histidine kinase internal region domain-containing protein</fullName>
    </recommendedName>
</protein>
<evidence type="ECO:0000313" key="4">
    <source>
        <dbReference type="EMBL" id="MBB6128492.1"/>
    </source>
</evidence>
<dbReference type="PANTHER" id="PTHR34220:SF7">
    <property type="entry name" value="SENSOR HISTIDINE KINASE YPDA"/>
    <property type="match status" value="1"/>
</dbReference>
<dbReference type="EMBL" id="JACHCA010000006">
    <property type="protein sequence ID" value="MBB6128492.1"/>
    <property type="molecule type" value="Genomic_DNA"/>
</dbReference>
<keyword evidence="2" id="KW-0812">Transmembrane</keyword>
<gene>
    <name evidence="4" type="ORF">HDF22_002613</name>
</gene>
<comment type="caution">
    <text evidence="4">The sequence shown here is derived from an EMBL/GenBank/DDBJ whole genome shotgun (WGS) entry which is preliminary data.</text>
</comment>
<feature type="transmembrane region" description="Helical" evidence="2">
    <location>
        <begin position="170"/>
        <end position="188"/>
    </location>
</feature>
<feature type="transmembrane region" description="Helical" evidence="2">
    <location>
        <begin position="45"/>
        <end position="64"/>
    </location>
</feature>
<dbReference type="Proteomes" id="UP000548326">
    <property type="component" value="Unassembled WGS sequence"/>
</dbReference>
<sequence length="395" mass="45749">MSRFKAFSVIIHIAGWLLFMAFPLLFINNRGQDDITWSLLQKHSYWLFCYTYIFLFYSNAYFFIPEFFLKKRYVLYSIIVVLLFGGVYYLQPFDKLLRSIGNRGKGTYGINRPPFGSFPPGYSGPGAPLPDGRMGPHADSPQDGPRQFPPFNGQDRGRHHFLHLRPMDSISLFIFIMVMALSTAIRIIQQWRLTERRAIQAEADKTTAELSFLKAQINPHFLFNTLNNIYTLAVIKDDHAADSIMKLSNIMRYVTDDVVADLVPLQSEIDCISDYIELQRLRIGNNTRVNFIVTGNVESKKIAPLVLMTFIENVFKYGVSKHEKTTIDIKISVSDTDISFFCRNHIFVRREENQRGGIGIRNTQLRLNHLYPDKHLLNIWNEDKEYSVQLIINQI</sequence>
<dbReference type="PANTHER" id="PTHR34220">
    <property type="entry name" value="SENSOR HISTIDINE KINASE YPDA"/>
    <property type="match status" value="1"/>
</dbReference>
<feature type="region of interest" description="Disordered" evidence="1">
    <location>
        <begin position="129"/>
        <end position="151"/>
    </location>
</feature>
<accession>A0A841JDT6</accession>
<evidence type="ECO:0000313" key="5">
    <source>
        <dbReference type="Proteomes" id="UP000548326"/>
    </source>
</evidence>
<dbReference type="GO" id="GO:0016020">
    <property type="term" value="C:membrane"/>
    <property type="evidence" value="ECO:0007669"/>
    <property type="project" value="InterPro"/>
</dbReference>
<evidence type="ECO:0000256" key="1">
    <source>
        <dbReference type="SAM" id="MobiDB-lite"/>
    </source>
</evidence>
<feature type="transmembrane region" description="Helical" evidence="2">
    <location>
        <begin position="73"/>
        <end position="90"/>
    </location>
</feature>
<dbReference type="RefSeq" id="WP_183587905.1">
    <property type="nucleotide sequence ID" value="NZ_JACHCA010000006.1"/>
</dbReference>
<keyword evidence="2" id="KW-1133">Transmembrane helix</keyword>
<name>A0A841JDT6_9SPHI</name>